<evidence type="ECO:0000256" key="1">
    <source>
        <dbReference type="SAM" id="MobiDB-lite"/>
    </source>
</evidence>
<evidence type="ECO:0000313" key="3">
    <source>
        <dbReference type="Proteomes" id="UP000499080"/>
    </source>
</evidence>
<dbReference type="OrthoDB" id="6430140at2759"/>
<keyword evidence="3" id="KW-1185">Reference proteome</keyword>
<comment type="caution">
    <text evidence="2">The sequence shown here is derived from an EMBL/GenBank/DDBJ whole genome shotgun (WGS) entry which is preliminary data.</text>
</comment>
<gene>
    <name evidence="2" type="ORF">AVEN_66231_1</name>
</gene>
<organism evidence="2 3">
    <name type="scientific">Araneus ventricosus</name>
    <name type="common">Orbweaver spider</name>
    <name type="synonym">Epeira ventricosa</name>
    <dbReference type="NCBI Taxonomy" id="182803"/>
    <lineage>
        <taxon>Eukaryota</taxon>
        <taxon>Metazoa</taxon>
        <taxon>Ecdysozoa</taxon>
        <taxon>Arthropoda</taxon>
        <taxon>Chelicerata</taxon>
        <taxon>Arachnida</taxon>
        <taxon>Araneae</taxon>
        <taxon>Araneomorphae</taxon>
        <taxon>Entelegynae</taxon>
        <taxon>Araneoidea</taxon>
        <taxon>Araneidae</taxon>
        <taxon>Araneus</taxon>
    </lineage>
</organism>
<dbReference type="EMBL" id="BGPR01002414">
    <property type="protein sequence ID" value="GBM73016.1"/>
    <property type="molecule type" value="Genomic_DNA"/>
</dbReference>
<feature type="region of interest" description="Disordered" evidence="1">
    <location>
        <begin position="154"/>
        <end position="281"/>
    </location>
</feature>
<name>A0A4Y2I7B0_ARAVE</name>
<protein>
    <submittedName>
        <fullName evidence="2">Uncharacterized protein</fullName>
    </submittedName>
</protein>
<sequence length="281" mass="31809">MRARSPETLSYASKEECILVFLATGEKTSLGKDIQAAYHAWQKLTPSCRWEMDMLMQKTLKGIAEKELYESMIGGFEIWERTQNMDGAPGWWIRDSSISDVLKHIGEGLLCLLNAMEEVWMNRKKESWKKSKTSELRSAESEVCILTTDDGDLMETSVGKGDGAPTGFRDNNSSGMDAPQCLPSLSEEEKVEKFRKAHFEKEFDDAENQSMGESPMDTSEFGDEHRDVRNEPVSPNVSKSKDPMDFSLDEDSHLRNLRLSDCQDDSDVEKQISPLISDNEE</sequence>
<accession>A0A4Y2I7B0</accession>
<dbReference type="AlphaFoldDB" id="A0A4Y2I7B0"/>
<dbReference type="Proteomes" id="UP000499080">
    <property type="component" value="Unassembled WGS sequence"/>
</dbReference>
<feature type="compositionally biased region" description="Basic and acidic residues" evidence="1">
    <location>
        <begin position="187"/>
        <end position="201"/>
    </location>
</feature>
<evidence type="ECO:0000313" key="2">
    <source>
        <dbReference type="EMBL" id="GBM73016.1"/>
    </source>
</evidence>
<feature type="compositionally biased region" description="Basic and acidic residues" evidence="1">
    <location>
        <begin position="239"/>
        <end position="254"/>
    </location>
</feature>
<reference evidence="2 3" key="1">
    <citation type="journal article" date="2019" name="Sci. Rep.">
        <title>Orb-weaving spider Araneus ventricosus genome elucidates the spidroin gene catalogue.</title>
        <authorList>
            <person name="Kono N."/>
            <person name="Nakamura H."/>
            <person name="Ohtoshi R."/>
            <person name="Moran D.A.P."/>
            <person name="Shinohara A."/>
            <person name="Yoshida Y."/>
            <person name="Fujiwara M."/>
            <person name="Mori M."/>
            <person name="Tomita M."/>
            <person name="Arakawa K."/>
        </authorList>
    </citation>
    <scope>NUCLEOTIDE SEQUENCE [LARGE SCALE GENOMIC DNA]</scope>
</reference>
<proteinExistence type="predicted"/>